<dbReference type="RefSeq" id="WP_011972885.1">
    <property type="nucleotide sequence ID" value="NC_009635.1"/>
</dbReference>
<dbReference type="STRING" id="419665.Maeo_0161"/>
<evidence type="ECO:0000256" key="1">
    <source>
        <dbReference type="ARBA" id="ARBA00004651"/>
    </source>
</evidence>
<evidence type="ECO:0000256" key="5">
    <source>
        <dbReference type="ARBA" id="ARBA00023136"/>
    </source>
</evidence>
<comment type="subcellular location">
    <subcellularLocation>
        <location evidence="1">Cell membrane</location>
        <topology evidence="1">Multi-pass membrane protein</topology>
    </subcellularLocation>
</comment>
<keyword evidence="5 6" id="KW-0472">Membrane</keyword>
<dbReference type="Pfam" id="PF13396">
    <property type="entry name" value="PLDc_N"/>
    <property type="match status" value="1"/>
</dbReference>
<dbReference type="Proteomes" id="UP000001106">
    <property type="component" value="Chromosome"/>
</dbReference>
<accession>A6UTD1</accession>
<evidence type="ECO:0000256" key="4">
    <source>
        <dbReference type="ARBA" id="ARBA00022989"/>
    </source>
</evidence>
<feature type="domain" description="Cardiolipin synthase N-terminal" evidence="7">
    <location>
        <begin position="30"/>
        <end position="71"/>
    </location>
</feature>
<keyword evidence="4 6" id="KW-1133">Transmembrane helix</keyword>
<evidence type="ECO:0000259" key="7">
    <source>
        <dbReference type="Pfam" id="PF13396"/>
    </source>
</evidence>
<dbReference type="KEGG" id="mae:Maeo_0161"/>
<dbReference type="AlphaFoldDB" id="A6UTD1"/>
<dbReference type="InterPro" id="IPR027379">
    <property type="entry name" value="CLS_N"/>
</dbReference>
<protein>
    <recommendedName>
        <fullName evidence="7">Cardiolipin synthase N-terminal domain-containing protein</fullName>
    </recommendedName>
</protein>
<feature type="transmembrane region" description="Helical" evidence="6">
    <location>
        <begin position="52"/>
        <end position="71"/>
    </location>
</feature>
<keyword evidence="3 6" id="KW-0812">Transmembrane</keyword>
<evidence type="ECO:0000256" key="2">
    <source>
        <dbReference type="ARBA" id="ARBA00022475"/>
    </source>
</evidence>
<dbReference type="GeneID" id="5327757"/>
<gene>
    <name evidence="8" type="ordered locus">Maeo_0161</name>
</gene>
<evidence type="ECO:0000313" key="9">
    <source>
        <dbReference type="Proteomes" id="UP000001106"/>
    </source>
</evidence>
<dbReference type="EMBL" id="CP000743">
    <property type="protein sequence ID" value="ABR55753.1"/>
    <property type="molecule type" value="Genomic_DNA"/>
</dbReference>
<dbReference type="eggNOG" id="arCOG09553">
    <property type="taxonomic scope" value="Archaea"/>
</dbReference>
<feature type="transmembrane region" description="Helical" evidence="6">
    <location>
        <begin position="15"/>
        <end position="40"/>
    </location>
</feature>
<dbReference type="GO" id="GO:0005886">
    <property type="term" value="C:plasma membrane"/>
    <property type="evidence" value="ECO:0007669"/>
    <property type="project" value="UniProtKB-SubCell"/>
</dbReference>
<dbReference type="HOGENOM" id="CLU_176001_1_0_2"/>
<keyword evidence="2" id="KW-1003">Cell membrane</keyword>
<organism evidence="8 9">
    <name type="scientific">Methanococcus aeolicus (strain ATCC BAA-1280 / DSM 17508 / OCM 812 / Nankai-3)</name>
    <dbReference type="NCBI Taxonomy" id="419665"/>
    <lineage>
        <taxon>Archaea</taxon>
        <taxon>Methanobacteriati</taxon>
        <taxon>Methanobacteriota</taxon>
        <taxon>Methanomada group</taxon>
        <taxon>Methanococci</taxon>
        <taxon>Methanococcales</taxon>
        <taxon>Methanococcaceae</taxon>
        <taxon>Methanococcus</taxon>
    </lineage>
</organism>
<evidence type="ECO:0000313" key="8">
    <source>
        <dbReference type="EMBL" id="ABR55753.1"/>
    </source>
</evidence>
<name>A6UTD1_META3</name>
<keyword evidence="9" id="KW-1185">Reference proteome</keyword>
<sequence>MWFSPMDMMGNDFGIFGFMFFGFWGIIRIIVFVLVVLDILKRDELGTIEKILWLLVVWFLGIIGAIIYYLLSKRK</sequence>
<evidence type="ECO:0000256" key="3">
    <source>
        <dbReference type="ARBA" id="ARBA00022692"/>
    </source>
</evidence>
<evidence type="ECO:0000256" key="6">
    <source>
        <dbReference type="SAM" id="Phobius"/>
    </source>
</evidence>
<reference evidence="8" key="1">
    <citation type="submission" date="2007-06" db="EMBL/GenBank/DDBJ databases">
        <title>Complete sequence of Methanococcus aeolicus Nankai-3.</title>
        <authorList>
            <consortium name="US DOE Joint Genome Institute"/>
            <person name="Copeland A."/>
            <person name="Lucas S."/>
            <person name="Lapidus A."/>
            <person name="Barry K."/>
            <person name="Glavina del Rio T."/>
            <person name="Dalin E."/>
            <person name="Tice H."/>
            <person name="Pitluck S."/>
            <person name="Chain P."/>
            <person name="Malfatti S."/>
            <person name="Shin M."/>
            <person name="Vergez L."/>
            <person name="Schmutz J."/>
            <person name="Larimer F."/>
            <person name="Land M."/>
            <person name="Hauser L."/>
            <person name="Kyrpides N."/>
            <person name="Lykidis A."/>
            <person name="Sieprawska-Lupa M."/>
            <person name="Whitman W.B."/>
            <person name="Richardson P."/>
        </authorList>
    </citation>
    <scope>NUCLEOTIDE SEQUENCE [LARGE SCALE GENOMIC DNA]</scope>
    <source>
        <strain evidence="8">Nankai-3</strain>
    </source>
</reference>
<proteinExistence type="predicted"/>